<reference evidence="1" key="1">
    <citation type="journal article" date="2021" name="New Phytol.">
        <title>Evolutionary innovations through gain and loss of genes in the ectomycorrhizal Boletales.</title>
        <authorList>
            <person name="Wu G."/>
            <person name="Miyauchi S."/>
            <person name="Morin E."/>
            <person name="Kuo A."/>
            <person name="Drula E."/>
            <person name="Varga T."/>
            <person name="Kohler A."/>
            <person name="Feng B."/>
            <person name="Cao Y."/>
            <person name="Lipzen A."/>
            <person name="Daum C."/>
            <person name="Hundley H."/>
            <person name="Pangilinan J."/>
            <person name="Johnson J."/>
            <person name="Barry K."/>
            <person name="LaButti K."/>
            <person name="Ng V."/>
            <person name="Ahrendt S."/>
            <person name="Min B."/>
            <person name="Choi I.G."/>
            <person name="Park H."/>
            <person name="Plett J.M."/>
            <person name="Magnuson J."/>
            <person name="Spatafora J.W."/>
            <person name="Nagy L.G."/>
            <person name="Henrissat B."/>
            <person name="Grigoriev I.V."/>
            <person name="Yang Z.L."/>
            <person name="Xu J."/>
            <person name="Martin F.M."/>
        </authorList>
    </citation>
    <scope>NUCLEOTIDE SEQUENCE</scope>
    <source>
        <strain evidence="1">KUC20120723A-06</strain>
    </source>
</reference>
<name>A0ACB8BVY9_9AGAM</name>
<accession>A0ACB8BVY9</accession>
<sequence>MVLGPVSGIALLAVLLALRIAQRKRHDKRRLPLPPGPRPLPFFGNVLEVKLDEPWITYKEWGATYGDIIYSRLLNQEIVVINSEEVANALLEKRSHNYSDRPRVATSELFGFDFATFLMPYGDMWRLHRRLFHQVFRQDASLAYRPVQLREAYRLLTLLLGSPKSYDEHLQSRHSASIIMSIVYDYDTAPRKDPLVTAAQTALDIGLKVATPETAAILGAFPILQYIPSWFPGPNYQRSGLNCRKYMSEMIELPFQYVRNSMAAGTAKTSMVGDALQRRQDEGDRDQFEGAVKNTAATAFAAGAETTSSTLQMFILAMMNYPEVQKRAQAEIDSVVGKDRLPTFEDRPSLPFVEAVLRETQRWRPVLPLGVPHATTNDDIYDGYYIPKGRAMSRNEAKYPHASEFKPERFFTADGRLNDDTVRYVFGFGRRLCPGLHLADATLWSAMASLLAVFNIMKPVDESGKEVDVELHWTSGVTCHPLPFPCRIVPRSPEMNADRLAHLVSSSG</sequence>
<evidence type="ECO:0000313" key="1">
    <source>
        <dbReference type="EMBL" id="KAH7929012.1"/>
    </source>
</evidence>
<proteinExistence type="predicted"/>
<comment type="caution">
    <text evidence="1">The sequence shown here is derived from an EMBL/GenBank/DDBJ whole genome shotgun (WGS) entry which is preliminary data.</text>
</comment>
<keyword evidence="2" id="KW-1185">Reference proteome</keyword>
<dbReference type="EMBL" id="MU266346">
    <property type="protein sequence ID" value="KAH7929012.1"/>
    <property type="molecule type" value="Genomic_DNA"/>
</dbReference>
<gene>
    <name evidence="1" type="ORF">BV22DRAFT_1003693</name>
</gene>
<evidence type="ECO:0000313" key="2">
    <source>
        <dbReference type="Proteomes" id="UP000790709"/>
    </source>
</evidence>
<organism evidence="1 2">
    <name type="scientific">Leucogyrophana mollusca</name>
    <dbReference type="NCBI Taxonomy" id="85980"/>
    <lineage>
        <taxon>Eukaryota</taxon>
        <taxon>Fungi</taxon>
        <taxon>Dikarya</taxon>
        <taxon>Basidiomycota</taxon>
        <taxon>Agaricomycotina</taxon>
        <taxon>Agaricomycetes</taxon>
        <taxon>Agaricomycetidae</taxon>
        <taxon>Boletales</taxon>
        <taxon>Boletales incertae sedis</taxon>
        <taxon>Leucogyrophana</taxon>
    </lineage>
</organism>
<dbReference type="Proteomes" id="UP000790709">
    <property type="component" value="Unassembled WGS sequence"/>
</dbReference>
<protein>
    <submittedName>
        <fullName evidence="1">Cytochrome P450</fullName>
    </submittedName>
</protein>